<organism evidence="1">
    <name type="scientific">marine sediment metagenome</name>
    <dbReference type="NCBI Taxonomy" id="412755"/>
    <lineage>
        <taxon>unclassified sequences</taxon>
        <taxon>metagenomes</taxon>
        <taxon>ecological metagenomes</taxon>
    </lineage>
</organism>
<protein>
    <submittedName>
        <fullName evidence="1">Uncharacterized protein</fullName>
    </submittedName>
</protein>
<gene>
    <name evidence="1" type="ORF">LCGC14_0337820</name>
</gene>
<accession>A0A0F9WLX0</accession>
<sequence length="121" mass="13161">MSDYHVLGVSDNGQVVQVVFHIVVPSGNNFVGKAYSQAIVEDDSVSKISVVPGLGTSNPTEVTALAAGTLVERSFSFKVDAGLSNAAKRDRLDVEFREMEAQVRAAIPRKYNFWGFERTVP</sequence>
<reference evidence="1" key="1">
    <citation type="journal article" date="2015" name="Nature">
        <title>Complex archaea that bridge the gap between prokaryotes and eukaryotes.</title>
        <authorList>
            <person name="Spang A."/>
            <person name="Saw J.H."/>
            <person name="Jorgensen S.L."/>
            <person name="Zaremba-Niedzwiedzka K."/>
            <person name="Martijn J."/>
            <person name="Lind A.E."/>
            <person name="van Eijk R."/>
            <person name="Schleper C."/>
            <person name="Guy L."/>
            <person name="Ettema T.J."/>
        </authorList>
    </citation>
    <scope>NUCLEOTIDE SEQUENCE</scope>
</reference>
<proteinExistence type="predicted"/>
<comment type="caution">
    <text evidence="1">The sequence shown here is derived from an EMBL/GenBank/DDBJ whole genome shotgun (WGS) entry which is preliminary data.</text>
</comment>
<dbReference type="EMBL" id="LAZR01000244">
    <property type="protein sequence ID" value="KKN79578.1"/>
    <property type="molecule type" value="Genomic_DNA"/>
</dbReference>
<dbReference type="AlphaFoldDB" id="A0A0F9WLX0"/>
<evidence type="ECO:0000313" key="1">
    <source>
        <dbReference type="EMBL" id="KKN79578.1"/>
    </source>
</evidence>
<name>A0A0F9WLX0_9ZZZZ</name>